<dbReference type="EMBL" id="KL596737">
    <property type="protein sequence ID" value="KER26851.1"/>
    <property type="molecule type" value="Genomic_DNA"/>
</dbReference>
<keyword evidence="2" id="KW-1185">Reference proteome</keyword>
<proteinExistence type="predicted"/>
<reference evidence="1 2" key="1">
    <citation type="submission" date="2013-11" db="EMBL/GenBank/DDBJ databases">
        <title>Opisthorchis viverrini - life in the bile duct.</title>
        <authorList>
            <person name="Young N.D."/>
            <person name="Nagarajan N."/>
            <person name="Lin S.J."/>
            <person name="Korhonen P.K."/>
            <person name="Jex A.R."/>
            <person name="Hall R.S."/>
            <person name="Safavi-Hemami H."/>
            <person name="Kaewkong W."/>
            <person name="Bertrand D."/>
            <person name="Gao S."/>
            <person name="Seet Q."/>
            <person name="Wongkham S."/>
            <person name="Teh B.T."/>
            <person name="Wongkham C."/>
            <person name="Intapan P.M."/>
            <person name="Maleewong W."/>
            <person name="Yang X."/>
            <person name="Hu M."/>
            <person name="Wang Z."/>
            <person name="Hofmann A."/>
            <person name="Sternberg P.W."/>
            <person name="Tan P."/>
            <person name="Wang J."/>
            <person name="Gasser R.B."/>
        </authorList>
    </citation>
    <scope>NUCLEOTIDE SEQUENCE [LARGE SCALE GENOMIC DNA]</scope>
</reference>
<name>A0A074ZIM5_OPIVI</name>
<dbReference type="CTD" id="20328089"/>
<protein>
    <submittedName>
        <fullName evidence="1">Uncharacterized protein</fullName>
    </submittedName>
</protein>
<dbReference type="RefSeq" id="XP_009169427.1">
    <property type="nucleotide sequence ID" value="XM_009171163.1"/>
</dbReference>
<dbReference type="Proteomes" id="UP000054324">
    <property type="component" value="Unassembled WGS sequence"/>
</dbReference>
<evidence type="ECO:0000313" key="2">
    <source>
        <dbReference type="Proteomes" id="UP000054324"/>
    </source>
</evidence>
<sequence length="390" mass="43407">MQWNNLSPLLRARHKSTGCQGRLFTSRRAVCSPEKWSKLTTARSVERTCIWCNQQPRVSTLAGPALSTKVTHSNNLRYGPVGPSVALLPSMHSFLPNPQSIYSAVFTQLPPPIRSYQPQLPESSVNETVAATSTVSQVRDPSKTQTILNHPSDSAALFGMYFTPANCKTLLQDYVGSNPNLTGLTGIETNSRIGKARTTFANLRKKNRSAVAPFRCLAAMPPEGSTRARILSGCPSLDRGSRVAEVGFEPRTFRSANSRSNHLSHLAPPHDTTEFILQKVYTAIVRPILLNRSELWPPRAQQIRKISVFDHRCLRSIGRSWWKNQISNAKLCQMVLGGRNFPAIDELVTLHRLRWLGDVPRIAEGHVPRRVLFAQPCAGWERPRGGQCMS</sequence>
<dbReference type="GeneID" id="20328089"/>
<evidence type="ECO:0000313" key="1">
    <source>
        <dbReference type="EMBL" id="KER26851.1"/>
    </source>
</evidence>
<dbReference type="AlphaFoldDB" id="A0A074ZIM5"/>
<gene>
    <name evidence="1" type="ORF">T265_13922</name>
</gene>
<dbReference type="KEGG" id="ovi:T265_13922"/>
<dbReference type="OrthoDB" id="6374566at2759"/>
<organism evidence="1 2">
    <name type="scientific">Opisthorchis viverrini</name>
    <name type="common">Southeast Asian liver fluke</name>
    <dbReference type="NCBI Taxonomy" id="6198"/>
    <lineage>
        <taxon>Eukaryota</taxon>
        <taxon>Metazoa</taxon>
        <taxon>Spiralia</taxon>
        <taxon>Lophotrochozoa</taxon>
        <taxon>Platyhelminthes</taxon>
        <taxon>Trematoda</taxon>
        <taxon>Digenea</taxon>
        <taxon>Opisthorchiida</taxon>
        <taxon>Opisthorchiata</taxon>
        <taxon>Opisthorchiidae</taxon>
        <taxon>Opisthorchis</taxon>
    </lineage>
</organism>
<accession>A0A074ZIM5</accession>